<comment type="caution">
    <text evidence="2">The sequence shown here is derived from an EMBL/GenBank/DDBJ whole genome shotgun (WGS) entry which is preliminary data.</text>
</comment>
<gene>
    <name evidence="2" type="ORF">H1R20_g15703</name>
</gene>
<accession>A0A9W8IX49</accession>
<reference evidence="2" key="1">
    <citation type="submission" date="2022-06" db="EMBL/GenBank/DDBJ databases">
        <title>Genome Sequence of Candolleomyces eurysporus.</title>
        <authorList>
            <person name="Buettner E."/>
        </authorList>
    </citation>
    <scope>NUCLEOTIDE SEQUENCE</scope>
    <source>
        <strain evidence="2">VTCC 930004</strain>
    </source>
</reference>
<dbReference type="AlphaFoldDB" id="A0A9W8IX49"/>
<evidence type="ECO:0000313" key="2">
    <source>
        <dbReference type="EMBL" id="KAJ2921388.1"/>
    </source>
</evidence>
<dbReference type="OrthoDB" id="10334134at2759"/>
<organism evidence="2 3">
    <name type="scientific">Candolleomyces eurysporus</name>
    <dbReference type="NCBI Taxonomy" id="2828524"/>
    <lineage>
        <taxon>Eukaryota</taxon>
        <taxon>Fungi</taxon>
        <taxon>Dikarya</taxon>
        <taxon>Basidiomycota</taxon>
        <taxon>Agaricomycotina</taxon>
        <taxon>Agaricomycetes</taxon>
        <taxon>Agaricomycetidae</taxon>
        <taxon>Agaricales</taxon>
        <taxon>Agaricineae</taxon>
        <taxon>Psathyrellaceae</taxon>
        <taxon>Candolleomyces</taxon>
    </lineage>
</organism>
<evidence type="ECO:0000313" key="3">
    <source>
        <dbReference type="Proteomes" id="UP001140091"/>
    </source>
</evidence>
<name>A0A9W8IX49_9AGAR</name>
<keyword evidence="3" id="KW-1185">Reference proteome</keyword>
<protein>
    <submittedName>
        <fullName evidence="2">Uncharacterized protein</fullName>
    </submittedName>
</protein>
<feature type="non-terminal residue" evidence="2">
    <location>
        <position position="1"/>
    </location>
</feature>
<proteinExistence type="predicted"/>
<feature type="compositionally biased region" description="Basic residues" evidence="1">
    <location>
        <begin position="161"/>
        <end position="174"/>
    </location>
</feature>
<dbReference type="Proteomes" id="UP001140091">
    <property type="component" value="Unassembled WGS sequence"/>
</dbReference>
<evidence type="ECO:0000256" key="1">
    <source>
        <dbReference type="SAM" id="MobiDB-lite"/>
    </source>
</evidence>
<sequence length="199" mass="21866">MGIPSPGLLHINIKSHLMQSNIDLALSQVLSCQTITTSGCDKMPVKVLIDAYMQISGISDVVRAYACFERALGKYPDPAEKSGSIEAQRRARLVAQARIEFWTEVRLKVESGSKSHLQFKRLLACPCCGELMDGPQMIKALGLDGTAKKACGSNDTSMTPVKKRAGKAKKREQPRKREDGRTRKRAFDLYGASTSKCSM</sequence>
<feature type="region of interest" description="Disordered" evidence="1">
    <location>
        <begin position="149"/>
        <end position="199"/>
    </location>
</feature>
<dbReference type="EMBL" id="JANBPK010001612">
    <property type="protein sequence ID" value="KAJ2921388.1"/>
    <property type="molecule type" value="Genomic_DNA"/>
</dbReference>
<feature type="compositionally biased region" description="Basic and acidic residues" evidence="1">
    <location>
        <begin position="175"/>
        <end position="187"/>
    </location>
</feature>